<evidence type="ECO:0000256" key="2">
    <source>
        <dbReference type="ARBA" id="ARBA00022692"/>
    </source>
</evidence>
<dbReference type="OrthoDB" id="262547at2759"/>
<feature type="transmembrane region" description="Helical" evidence="6">
    <location>
        <begin position="72"/>
        <end position="90"/>
    </location>
</feature>
<dbReference type="GO" id="GO:0071577">
    <property type="term" value="P:zinc ion transmembrane transport"/>
    <property type="evidence" value="ECO:0000318"/>
    <property type="project" value="GO_Central"/>
</dbReference>
<gene>
    <name evidence="7" type="ORF">KFL_001180020</name>
</gene>
<keyword evidence="3 6" id="KW-1133">Transmembrane helix</keyword>
<evidence type="ECO:0000313" key="7">
    <source>
        <dbReference type="EMBL" id="GAQ82623.1"/>
    </source>
</evidence>
<evidence type="ECO:0000256" key="4">
    <source>
        <dbReference type="ARBA" id="ARBA00023136"/>
    </source>
</evidence>
<reference evidence="7 8" key="1">
    <citation type="journal article" date="2014" name="Nat. Commun.">
        <title>Klebsormidium flaccidum genome reveals primary factors for plant terrestrial adaptation.</title>
        <authorList>
            <person name="Hori K."/>
            <person name="Maruyama F."/>
            <person name="Fujisawa T."/>
            <person name="Togashi T."/>
            <person name="Yamamoto N."/>
            <person name="Seo M."/>
            <person name="Sato S."/>
            <person name="Yamada T."/>
            <person name="Mori H."/>
            <person name="Tajima N."/>
            <person name="Moriyama T."/>
            <person name="Ikeuchi M."/>
            <person name="Watanabe M."/>
            <person name="Wada H."/>
            <person name="Kobayashi K."/>
            <person name="Saito M."/>
            <person name="Masuda T."/>
            <person name="Sasaki-Sekimoto Y."/>
            <person name="Mashiguchi K."/>
            <person name="Awai K."/>
            <person name="Shimojima M."/>
            <person name="Masuda S."/>
            <person name="Iwai M."/>
            <person name="Nobusawa T."/>
            <person name="Narise T."/>
            <person name="Kondo S."/>
            <person name="Saito H."/>
            <person name="Sato R."/>
            <person name="Murakawa M."/>
            <person name="Ihara Y."/>
            <person name="Oshima-Yamada Y."/>
            <person name="Ohtaka K."/>
            <person name="Satoh M."/>
            <person name="Sonobe K."/>
            <person name="Ishii M."/>
            <person name="Ohtani R."/>
            <person name="Kanamori-Sato M."/>
            <person name="Honoki R."/>
            <person name="Miyazaki D."/>
            <person name="Mochizuki H."/>
            <person name="Umetsu J."/>
            <person name="Higashi K."/>
            <person name="Shibata D."/>
            <person name="Kamiya Y."/>
            <person name="Sato N."/>
            <person name="Nakamura Y."/>
            <person name="Tabata S."/>
            <person name="Ida S."/>
            <person name="Kurokawa K."/>
            <person name="Ohta H."/>
        </authorList>
    </citation>
    <scope>NUCLEOTIDE SEQUENCE [LARGE SCALE GENOMIC DNA]</scope>
    <source>
        <strain evidence="7 8">NIES-2285</strain>
    </source>
</reference>
<dbReference type="PANTHER" id="PTHR11040">
    <property type="entry name" value="ZINC/IRON TRANSPORTER"/>
    <property type="match status" value="1"/>
</dbReference>
<comment type="subcellular location">
    <subcellularLocation>
        <location evidence="1">Membrane</location>
        <topology evidence="1">Multi-pass membrane protein</topology>
    </subcellularLocation>
</comment>
<feature type="transmembrane region" description="Helical" evidence="6">
    <location>
        <begin position="200"/>
        <end position="223"/>
    </location>
</feature>
<accession>A0A1Y1HWT9</accession>
<protein>
    <submittedName>
        <fullName evidence="7">Zinc transporter and related ZIP domain-containing proteins</fullName>
    </submittedName>
</protein>
<dbReference type="GO" id="GO:0016020">
    <property type="term" value="C:membrane"/>
    <property type="evidence" value="ECO:0000318"/>
    <property type="project" value="GO_Central"/>
</dbReference>
<evidence type="ECO:0000256" key="6">
    <source>
        <dbReference type="SAM" id="Phobius"/>
    </source>
</evidence>
<dbReference type="Proteomes" id="UP000054558">
    <property type="component" value="Unassembled WGS sequence"/>
</dbReference>
<feature type="transmembrane region" description="Helical" evidence="6">
    <location>
        <begin position="42"/>
        <end position="60"/>
    </location>
</feature>
<feature type="transmembrane region" description="Helical" evidence="6">
    <location>
        <begin position="7"/>
        <end position="30"/>
    </location>
</feature>
<feature type="transmembrane region" description="Helical" evidence="6">
    <location>
        <begin position="263"/>
        <end position="286"/>
    </location>
</feature>
<dbReference type="Pfam" id="PF02535">
    <property type="entry name" value="Zip"/>
    <property type="match status" value="1"/>
</dbReference>
<organism evidence="7 8">
    <name type="scientific">Klebsormidium nitens</name>
    <name type="common">Green alga</name>
    <name type="synonym">Ulothrix nitens</name>
    <dbReference type="NCBI Taxonomy" id="105231"/>
    <lineage>
        <taxon>Eukaryota</taxon>
        <taxon>Viridiplantae</taxon>
        <taxon>Streptophyta</taxon>
        <taxon>Klebsormidiophyceae</taxon>
        <taxon>Klebsormidiales</taxon>
        <taxon>Klebsormidiaceae</taxon>
        <taxon>Klebsormidium</taxon>
    </lineage>
</organism>
<keyword evidence="4 6" id="KW-0472">Membrane</keyword>
<proteinExistence type="predicted"/>
<keyword evidence="8" id="KW-1185">Reference proteome</keyword>
<sequence>MAYGADQIWVALSLTMVGGLATAVGGLLVVLQPTPDVRRLGVMQGLAAGLMLCLSFFDLLPGAIHKIGFKLANLWFFAGVLFFWAVVQFIPEPSLDQLAGADEEEEEAPRSRGVQDGADMQGAAVADGGDAGLRRRRGPDAPAAERPSLSPPPDKKPAFGRHRVLYSGIITAIGISLHNFPEGIAVFLGSLKGLRVGLTLAVAIALHNIPEGVAVALPIYYGTGSRAKAFWLAAFSGLAEPLAVVAVAVLFPSQLSEETIEGLLAAVGGIMAFLVLHEMLPLAFAYAGHKPAVVAVFVGMAAMSLSLWFLGIALPPELA</sequence>
<evidence type="ECO:0000256" key="5">
    <source>
        <dbReference type="SAM" id="MobiDB-lite"/>
    </source>
</evidence>
<feature type="transmembrane region" description="Helical" evidence="6">
    <location>
        <begin position="229"/>
        <end position="251"/>
    </location>
</feature>
<evidence type="ECO:0000256" key="1">
    <source>
        <dbReference type="ARBA" id="ARBA00004141"/>
    </source>
</evidence>
<dbReference type="InterPro" id="IPR003689">
    <property type="entry name" value="ZIP"/>
</dbReference>
<dbReference type="AlphaFoldDB" id="A0A1Y1HWT9"/>
<dbReference type="PANTHER" id="PTHR11040:SF210">
    <property type="entry name" value="ZINC-REGULATED TRANSPORTER 3"/>
    <property type="match status" value="1"/>
</dbReference>
<keyword evidence="2 6" id="KW-0812">Transmembrane</keyword>
<evidence type="ECO:0000256" key="3">
    <source>
        <dbReference type="ARBA" id="ARBA00022989"/>
    </source>
</evidence>
<name>A0A1Y1HWT9_KLENI</name>
<dbReference type="STRING" id="105231.A0A1Y1HWT9"/>
<dbReference type="EMBL" id="DF237067">
    <property type="protein sequence ID" value="GAQ82623.1"/>
    <property type="molecule type" value="Genomic_DNA"/>
</dbReference>
<dbReference type="OMA" id="HESTGPC"/>
<feature type="compositionally biased region" description="Low complexity" evidence="5">
    <location>
        <begin position="116"/>
        <end position="128"/>
    </location>
</feature>
<dbReference type="GO" id="GO:0005385">
    <property type="term" value="F:zinc ion transmembrane transporter activity"/>
    <property type="evidence" value="ECO:0000318"/>
    <property type="project" value="GO_Central"/>
</dbReference>
<evidence type="ECO:0000313" key="8">
    <source>
        <dbReference type="Proteomes" id="UP000054558"/>
    </source>
</evidence>
<feature type="region of interest" description="Disordered" evidence="5">
    <location>
        <begin position="99"/>
        <end position="159"/>
    </location>
</feature>
<feature type="transmembrane region" description="Helical" evidence="6">
    <location>
        <begin position="292"/>
        <end position="314"/>
    </location>
</feature>